<accession>A0A6M4NTY0</accession>
<dbReference type="EMBL" id="MN629346">
    <property type="protein sequence ID" value="QJR99848.1"/>
    <property type="molecule type" value="Genomic_DNA"/>
</dbReference>
<protein>
    <submittedName>
        <fullName evidence="1">Uncharacterized protein</fullName>
    </submittedName>
</protein>
<sequence length="45" mass="4987">MVTTTGNNVYDMVSASWMALFFLPVFQPRPRADGNKKGQRNADPG</sequence>
<dbReference type="RefSeq" id="WP_236277331.1">
    <property type="nucleotide sequence ID" value="NZ_CP091177.1"/>
</dbReference>
<geneLocation type="plasmid" evidence="1">
    <name>p717068-IMP</name>
</geneLocation>
<keyword evidence="1" id="KW-0614">Plasmid</keyword>
<name>A0A6M4NTY0_AERCA</name>
<organism evidence="1">
    <name type="scientific">Aeromonas caviae</name>
    <name type="common">Aeromonas punctata</name>
    <dbReference type="NCBI Taxonomy" id="648"/>
    <lineage>
        <taxon>Bacteria</taxon>
        <taxon>Pseudomonadati</taxon>
        <taxon>Pseudomonadota</taxon>
        <taxon>Gammaproteobacteria</taxon>
        <taxon>Aeromonadales</taxon>
        <taxon>Aeromonadaceae</taxon>
        <taxon>Aeromonas</taxon>
    </lineage>
</organism>
<reference evidence="1" key="1">
    <citation type="submission" date="2019-10" db="EMBL/GenBank/DDBJ databases">
        <authorList>
            <person name="Zhou D."/>
            <person name="Cheng Q."/>
        </authorList>
    </citation>
    <scope>NUCLEOTIDE SEQUENCE</scope>
    <source>
        <strain evidence="1">1507-17068</strain>
        <plasmid evidence="1">p717068-IMP</plasmid>
    </source>
</reference>
<dbReference type="AlphaFoldDB" id="A0A6M4NTY0"/>
<proteinExistence type="predicted"/>
<evidence type="ECO:0000313" key="1">
    <source>
        <dbReference type="EMBL" id="QJR99848.1"/>
    </source>
</evidence>